<comment type="similarity">
    <text evidence="2 5">Belongs to the RxLR effector family.</text>
</comment>
<evidence type="ECO:0000313" key="6">
    <source>
        <dbReference type="EMBL" id="KAE8980919.1"/>
    </source>
</evidence>
<evidence type="ECO:0000256" key="5">
    <source>
        <dbReference type="RuleBase" id="RU367124"/>
    </source>
</evidence>
<feature type="signal peptide" evidence="5">
    <location>
        <begin position="1"/>
        <end position="18"/>
    </location>
</feature>
<accession>A0A6A3ICX7</accession>
<feature type="chain" id="PRO_5044974079" description="RxLR effector protein" evidence="5">
    <location>
        <begin position="19"/>
        <end position="220"/>
    </location>
</feature>
<evidence type="ECO:0000313" key="7">
    <source>
        <dbReference type="Proteomes" id="UP000435112"/>
    </source>
</evidence>
<dbReference type="Proteomes" id="UP000435112">
    <property type="component" value="Unassembled WGS sequence"/>
</dbReference>
<comment type="function">
    <text evidence="5">Effector that suppresses plant defense responses during pathogen infection.</text>
</comment>
<organism evidence="6 7">
    <name type="scientific">Phytophthora rubi</name>
    <dbReference type="NCBI Taxonomy" id="129364"/>
    <lineage>
        <taxon>Eukaryota</taxon>
        <taxon>Sar</taxon>
        <taxon>Stramenopiles</taxon>
        <taxon>Oomycota</taxon>
        <taxon>Peronosporomycetes</taxon>
        <taxon>Peronosporales</taxon>
        <taxon>Peronosporaceae</taxon>
        <taxon>Phytophthora</taxon>
    </lineage>
</organism>
<comment type="domain">
    <text evidence="5">The RxLR-dEER motif acts to carry the protein into the host cell cytoplasm through binding to cell surface phosphatidylinositol-3-phosphate.</text>
</comment>
<sequence>MRLHHILVLAAAAILASADAGLAMTEGKLIAAGQNNVPAKRILRADTKIADDEERGYFNIKLPESFTNLFKAGTASTVTSKITAQDDQLVQMLKRGNSGEQALKALGFTDDVNNVLTNANMDRFATYIGMLNEANRKAGKPAVTMIGTLTTRYGTAPIARMLAEAKQVAGTSTLAKNLEGALVNTWRLERKSNTEVFKLLEIKGGHDPNLAIYGAFKPGV</sequence>
<keyword evidence="4 5" id="KW-0732">Signal</keyword>
<dbReference type="AlphaFoldDB" id="A0A6A3ICX7"/>
<dbReference type="EMBL" id="QXFU01002844">
    <property type="protein sequence ID" value="KAE8980919.1"/>
    <property type="molecule type" value="Genomic_DNA"/>
</dbReference>
<protein>
    <recommendedName>
        <fullName evidence="5">RxLR effector protein</fullName>
    </recommendedName>
</protein>
<comment type="subcellular location">
    <subcellularLocation>
        <location evidence="1 5">Secreted</location>
    </subcellularLocation>
</comment>
<reference evidence="6 7" key="1">
    <citation type="submission" date="2018-09" db="EMBL/GenBank/DDBJ databases">
        <title>Genomic investigation of the strawberry pathogen Phytophthora fragariae indicates pathogenicity is determined by transcriptional variation in three key races.</title>
        <authorList>
            <person name="Adams T.M."/>
            <person name="Armitage A.D."/>
            <person name="Sobczyk M.K."/>
            <person name="Bates H.J."/>
            <person name="Dunwell J.M."/>
            <person name="Nellist C.F."/>
            <person name="Harrison R.J."/>
        </authorList>
    </citation>
    <scope>NUCLEOTIDE SEQUENCE [LARGE SCALE GENOMIC DNA]</scope>
    <source>
        <strain evidence="6 7">SCRP324</strain>
    </source>
</reference>
<dbReference type="Pfam" id="PF16810">
    <property type="entry name" value="RXLR"/>
    <property type="match status" value="1"/>
</dbReference>
<dbReference type="OrthoDB" id="129026at2759"/>
<evidence type="ECO:0000256" key="2">
    <source>
        <dbReference type="ARBA" id="ARBA00010400"/>
    </source>
</evidence>
<gene>
    <name evidence="6" type="ORF">PR002_g23970</name>
</gene>
<comment type="caution">
    <text evidence="6">The sequence shown here is derived from an EMBL/GenBank/DDBJ whole genome shotgun (WGS) entry which is preliminary data.</text>
</comment>
<evidence type="ECO:0000256" key="4">
    <source>
        <dbReference type="ARBA" id="ARBA00022729"/>
    </source>
</evidence>
<dbReference type="InterPro" id="IPR031825">
    <property type="entry name" value="RXLR"/>
</dbReference>
<keyword evidence="3 5" id="KW-0964">Secreted</keyword>
<proteinExistence type="inferred from homology"/>
<evidence type="ECO:0000256" key="1">
    <source>
        <dbReference type="ARBA" id="ARBA00004613"/>
    </source>
</evidence>
<evidence type="ECO:0000256" key="3">
    <source>
        <dbReference type="ARBA" id="ARBA00022525"/>
    </source>
</evidence>
<name>A0A6A3ICX7_9STRA</name>